<dbReference type="InterPro" id="IPR051465">
    <property type="entry name" value="Cell_Envelope_Struct_Comp"/>
</dbReference>
<keyword evidence="2" id="KW-0175">Coiled coil</keyword>
<dbReference type="OrthoDB" id="1947068at2"/>
<evidence type="ECO:0000313" key="4">
    <source>
        <dbReference type="EMBL" id="ADL07128.1"/>
    </source>
</evidence>
<dbReference type="InterPro" id="IPR001119">
    <property type="entry name" value="SLH_dom"/>
</dbReference>
<feature type="domain" description="SLH" evidence="3">
    <location>
        <begin position="960"/>
        <end position="1020"/>
    </location>
</feature>
<dbReference type="KEGG" id="toc:Toce_0347"/>
<sequence>MHYKIKKRLVALILVFGLLLSISIDGQVLTTALAASGSYTADQLAEKAVEFINSKFKSGEKVDGYTAYVLALAGEDLSSEKWTRNDLSLKEEIQKSADLLGNQNSLITYILATQNVDGSFGPYANEYGTKASLQALAMVKGDLPEGDISKQVQEAINKAIDYFKGRYMKGSLAYDAQGFNFDYRCVEALADASEDLSGWVYGDKSLKNIVIESAEAAADDAAVLDAVYLAKELTALYAVEPQSDKIATLAQAIADKKNTDGDSIWFGNSIYDDVMVLTALGKADKLSLIDRQKAFNYLEKFKHEHKDAWGKPAGAAWGDFEDEEPDLTAQVITALSYFEEARDTGSDVYKAIEEGLAYLKDIQDADTAAIKARFDNTFATAETLIALKSLGKKYEDYAGAGSGWVKRSGTKTIAQHLLALSRMGDEDRVNRLVNLLTERHSSNGFDNSVYTDFWAYIALGEAGKIKEINAEEAKSYILGKQSDEGSWGEKWGDAFYPDFMSTAQAIRALTYLSASGDTKVQNAIEKGLAYLKRQLQPDGSVYITQPFPDDPVVDTAEVIVTLKKLGVDPKEWKSGQGLTPVDYMMQKALNSDGSFGSVKNILGAAEALHAFILLKGETGSPGSEPGSSEPVPGEVECTVDIAVVGRDGELLFGPDSVTVSRNGRWGLTALGALDATGLDYECDGGFVKSIEGQANQGMNGWMYKVNGKVPSVAASEKAIGDGDEIIWWYSTDYRSSGPTWEDLINKNTVPEQEGVVSEDLEEQNERLPETLRVSKEALKALENVEELLELQKAAGIEEIDKAVVVIGSRGPFKRDEFLKLKEKLLQNRVDLQKEVAASEGAAIVDGKEEVALLVPAGALKKDLEISIKETDGTIPPGFKALSGIYEIAPEATSLSMPATLAIRAAVSPLVKPENLVLARYDDTEGRWVVIPAVADMAKGVIVARIEHFSKVAVFAKEVRKSFADVSDASFGWAKDAVEALAGSGIVTGVYGTFFEPGRALTRAEFVTMIVKTLGLEPKAGEGRQFKDVKKGAWYEKAVYAAVDAGLVTGYEDGTFRPDGKITREQLAVILARAVGFTPSGENPDFKDGKSISPWSRGSVAAAVAGELLEGFEDGTFRPKAAVSRAQAAVVIYRFLGE</sequence>
<evidence type="ECO:0000313" key="5">
    <source>
        <dbReference type="Proteomes" id="UP000000272"/>
    </source>
</evidence>
<feature type="coiled-coil region" evidence="2">
    <location>
        <begin position="771"/>
        <end position="841"/>
    </location>
</feature>
<feature type="domain" description="SLH" evidence="3">
    <location>
        <begin position="1085"/>
        <end position="1137"/>
    </location>
</feature>
<dbReference type="CDD" id="cd00688">
    <property type="entry name" value="ISOPREN_C2_like"/>
    <property type="match status" value="1"/>
</dbReference>
<keyword evidence="5" id="KW-1185">Reference proteome</keyword>
<dbReference type="InterPro" id="IPR027954">
    <property type="entry name" value="Transcobalamin-like_C"/>
</dbReference>
<dbReference type="SUPFAM" id="SSF48239">
    <property type="entry name" value="Terpenoid cyclases/Protein prenyltransferases"/>
    <property type="match status" value="3"/>
</dbReference>
<dbReference type="InterPro" id="IPR008930">
    <property type="entry name" value="Terpenoid_cyclase/PrenylTrfase"/>
</dbReference>
<protein>
    <submittedName>
        <fullName evidence="4">S-layer domain protein</fullName>
    </submittedName>
</protein>
<accession>D9S0W4</accession>
<keyword evidence="1" id="KW-0677">Repeat</keyword>
<evidence type="ECO:0000256" key="1">
    <source>
        <dbReference type="ARBA" id="ARBA00022737"/>
    </source>
</evidence>
<reference evidence="4 5" key="1">
    <citation type="journal article" date="2010" name="Stand. Genomic Sci.">
        <title>Complete genome sequence of Thermosediminibacter oceani type strain (JW/IW-1228P).</title>
        <authorList>
            <person name="Pitluck S."/>
            <person name="Yasawong M."/>
            <person name="Munk C."/>
            <person name="Nolan M."/>
            <person name="Lapidus A."/>
            <person name="Lucas S."/>
            <person name="Glavina Del Rio T."/>
            <person name="Tice H."/>
            <person name="Cheng J.F."/>
            <person name="Bruce D."/>
            <person name="Detter C."/>
            <person name="Tapia R."/>
            <person name="Han C."/>
            <person name="Goodwin L."/>
            <person name="Liolios K."/>
            <person name="Ivanova N."/>
            <person name="Mavromatis K."/>
            <person name="Mikhailova N."/>
            <person name="Pati A."/>
            <person name="Chen A."/>
            <person name="Palaniappan K."/>
            <person name="Land M."/>
            <person name="Hauser L."/>
            <person name="Chang Y.J."/>
            <person name="Jeffries C.D."/>
            <person name="Rohde M."/>
            <person name="Spring S."/>
            <person name="Sikorski J."/>
            <person name="Goker M."/>
            <person name="Woyke T."/>
            <person name="Bristow J."/>
            <person name="Eisen J.A."/>
            <person name="Markowitz V."/>
            <person name="Hugenholtz P."/>
            <person name="Kyrpides N.C."/>
            <person name="Klenk H.P."/>
        </authorList>
    </citation>
    <scope>NUCLEOTIDE SEQUENCE [LARGE SCALE GENOMIC DNA]</scope>
    <source>
        <strain evidence="5">ATCC BAA-1034 / DSM 16646 / JW/IW-1228P</strain>
    </source>
</reference>
<dbReference type="STRING" id="555079.Toce_0347"/>
<dbReference type="HOGENOM" id="CLU_008214_0_0_9"/>
<dbReference type="AlphaFoldDB" id="D9S0W4"/>
<feature type="domain" description="SLH" evidence="3">
    <location>
        <begin position="1021"/>
        <end position="1084"/>
    </location>
</feature>
<proteinExistence type="predicted"/>
<evidence type="ECO:0000256" key="2">
    <source>
        <dbReference type="SAM" id="Coils"/>
    </source>
</evidence>
<dbReference type="PROSITE" id="PS51272">
    <property type="entry name" value="SLH"/>
    <property type="match status" value="3"/>
</dbReference>
<organism evidence="4 5">
    <name type="scientific">Thermosediminibacter oceani (strain ATCC BAA-1034 / DSM 16646 / JW/IW-1228P)</name>
    <dbReference type="NCBI Taxonomy" id="555079"/>
    <lineage>
        <taxon>Bacteria</taxon>
        <taxon>Bacillati</taxon>
        <taxon>Bacillota</taxon>
        <taxon>Clostridia</taxon>
        <taxon>Thermosediminibacterales</taxon>
        <taxon>Thermosediminibacteraceae</taxon>
        <taxon>Thermosediminibacter</taxon>
    </lineage>
</organism>
<dbReference type="Gene3D" id="2.170.130.30">
    <property type="match status" value="1"/>
</dbReference>
<dbReference type="eggNOG" id="COG1657">
    <property type="taxonomic scope" value="Bacteria"/>
</dbReference>
<name>D9S0W4_THEOJ</name>
<dbReference type="Pfam" id="PF00395">
    <property type="entry name" value="SLH"/>
    <property type="match status" value="3"/>
</dbReference>
<dbReference type="PANTHER" id="PTHR43308:SF5">
    <property type="entry name" value="S-LAYER PROTEIN _ PEPTIDOGLYCAN ENDO-BETA-N-ACETYLGLUCOSAMINIDASE"/>
    <property type="match status" value="1"/>
</dbReference>
<dbReference type="Gene3D" id="1.50.10.20">
    <property type="match status" value="2"/>
</dbReference>
<gene>
    <name evidence="4" type="ordered locus">Toce_0347</name>
</gene>
<dbReference type="EMBL" id="CP002131">
    <property type="protein sequence ID" value="ADL07128.1"/>
    <property type="molecule type" value="Genomic_DNA"/>
</dbReference>
<dbReference type="Proteomes" id="UP000000272">
    <property type="component" value="Chromosome"/>
</dbReference>
<dbReference type="Pfam" id="PF14478">
    <property type="entry name" value="DUF4430"/>
    <property type="match status" value="1"/>
</dbReference>
<dbReference type="RefSeq" id="WP_013275178.1">
    <property type="nucleotide sequence ID" value="NC_014377.1"/>
</dbReference>
<evidence type="ECO:0000259" key="3">
    <source>
        <dbReference type="PROSITE" id="PS51272"/>
    </source>
</evidence>
<dbReference type="PANTHER" id="PTHR43308">
    <property type="entry name" value="OUTER MEMBRANE PROTEIN ALPHA-RELATED"/>
    <property type="match status" value="1"/>
</dbReference>